<evidence type="ECO:0000313" key="2">
    <source>
        <dbReference type="EMBL" id="RCJ06756.1"/>
    </source>
</evidence>
<reference evidence="2 3" key="1">
    <citation type="submission" date="2018-04" db="EMBL/GenBank/DDBJ databases">
        <title>Cupriavidus necator CR12 genome sequencing and assembly.</title>
        <authorList>
            <person name="Ben Fekih I."/>
            <person name="Mazhar H.S."/>
            <person name="Bello S.K."/>
            <person name="Rensing C."/>
        </authorList>
    </citation>
    <scope>NUCLEOTIDE SEQUENCE [LARGE SCALE GENOMIC DNA]</scope>
    <source>
        <strain evidence="2 3">CR12</strain>
    </source>
</reference>
<keyword evidence="2" id="KW-0808">Transferase</keyword>
<dbReference type="Pfam" id="PF13692">
    <property type="entry name" value="Glyco_trans_1_4"/>
    <property type="match status" value="2"/>
</dbReference>
<dbReference type="PANTHER" id="PTHR46656:SF3">
    <property type="entry name" value="PUTATIVE-RELATED"/>
    <property type="match status" value="1"/>
</dbReference>
<dbReference type="Pfam" id="PF00534">
    <property type="entry name" value="Glycos_transf_1"/>
    <property type="match status" value="1"/>
</dbReference>
<protein>
    <submittedName>
        <fullName evidence="2">Glycosyltransferase</fullName>
    </submittedName>
</protein>
<dbReference type="AlphaFoldDB" id="A0A367PID4"/>
<sequence length="1154" mass="127036">MPVTDPTLTTVAPEAKPVDAPRATYTRARPVVHQFHSGSAPGDAVTNAMLMIRGMLRQLGFESEIYVQHVAPELTHELHSHLELGLRPEDVLVLHHSMGHDLDEWILQLPSRNVLCYHNITPTEFFPPTSPFRHYSQKGRRQLIDFRPVMARAIAVSELNASELRAQGYDDVRVLPLLFDVEQVRSRPWNEQLVVTQAPCLTVLFVGRVSPHKGHADLIRVLAFLRAMCDEPVRLVCVGAYEAEDPYYQSLLQLTAELQLRDAVLFTGKVSDEDLGAWYRVADVFLCMSEHEGFGVPLIEAMALDVPVVAFDSSNIAATMGDAGFLVKARNHGAIAALVKRLFFDRPLRTALLEAQRKRVHQYAPERLRAALAEFLGEMGVSAPAAADLPLGNGTNTFRPPRFQIEGPLESSYSLALVNREIAAALERLAPGETGARPTEGPGDYAVDMARLNALPGLPALVARARNRCGATTLIRNLYPPRVADMDGERNLLCFAWEETGLDPNWVAQFNTWLDGIGASSHFVKKVLRDNGVRIPITVYGHGVEHLPAVHAGTPGATGPARDWKLPAGFRFLHVSSCFPRKGVDVLIDAFCEEFHDAADVALVVKTFPNPHNTEIARQIRERRAKPGCPQIRLIDEDVSDSDLHALYASCDAFVAPSRGEGFGLPMAEAMMAGLPVVTTAHGGQTDFCRPDTAWLVDYRFELAKSHLGVADSMWAEPDRTDLRRQLRALFEAPPPARQERTERARSDVSEALQWDKCVAKLVALDDWLAARAPFSQRPQKLGWVSSWNAKCGIATYSSFLLRHLNRADFDVRIFASTLDATVEPDEANVHRCWSNRHGTVDKLLQGIDDAGIETLMIQHNFGFLSTDGLADVVRHCRRRGITVLITFHSTKDIRTPGQEASLRDIAADLAHADRLIVHSVDDVNRLKSYDLVDNVCLFPHGVTSRVATDMATARAAQGFGAEAEIIAAYGFLLPHKGLEELIAAFPAILAERPNAQLLLVNALYPGNISRDMLDKCKALARSIGCESRIRFETDFLPDEKSFALLDCADVVVFPYQETAESASGAIRYGIASHRPVACSPLPIFSDVADIVHALPGTSPAAIAEGLVSLLASPQRLASTASRQAEWLCARAWPLLSYRLAGMMQGLRIDQEGP</sequence>
<dbReference type="GO" id="GO:0016757">
    <property type="term" value="F:glycosyltransferase activity"/>
    <property type="evidence" value="ECO:0007669"/>
    <property type="project" value="InterPro"/>
</dbReference>
<dbReference type="CDD" id="cd03801">
    <property type="entry name" value="GT4_PimA-like"/>
    <property type="match status" value="1"/>
</dbReference>
<dbReference type="SUPFAM" id="SSF53756">
    <property type="entry name" value="UDP-Glycosyltransferase/glycogen phosphorylase"/>
    <property type="match status" value="3"/>
</dbReference>
<accession>A0A367PID4</accession>
<dbReference type="EMBL" id="QDHA01000045">
    <property type="protein sequence ID" value="RCJ06756.1"/>
    <property type="molecule type" value="Genomic_DNA"/>
</dbReference>
<name>A0A367PID4_CUPNE</name>
<dbReference type="Proteomes" id="UP000253501">
    <property type="component" value="Unassembled WGS sequence"/>
</dbReference>
<evidence type="ECO:0000313" key="3">
    <source>
        <dbReference type="Proteomes" id="UP000253501"/>
    </source>
</evidence>
<evidence type="ECO:0000259" key="1">
    <source>
        <dbReference type="Pfam" id="PF00534"/>
    </source>
</evidence>
<proteinExistence type="predicted"/>
<dbReference type="InterPro" id="IPR001296">
    <property type="entry name" value="Glyco_trans_1"/>
</dbReference>
<organism evidence="2 3">
    <name type="scientific">Cupriavidus necator</name>
    <name type="common">Alcaligenes eutrophus</name>
    <name type="synonym">Ralstonia eutropha</name>
    <dbReference type="NCBI Taxonomy" id="106590"/>
    <lineage>
        <taxon>Bacteria</taxon>
        <taxon>Pseudomonadati</taxon>
        <taxon>Pseudomonadota</taxon>
        <taxon>Betaproteobacteria</taxon>
        <taxon>Burkholderiales</taxon>
        <taxon>Burkholderiaceae</taxon>
        <taxon>Cupriavidus</taxon>
    </lineage>
</organism>
<dbReference type="Gene3D" id="3.40.50.2000">
    <property type="entry name" value="Glycogen Phosphorylase B"/>
    <property type="match status" value="4"/>
</dbReference>
<comment type="caution">
    <text evidence="2">The sequence shown here is derived from an EMBL/GenBank/DDBJ whole genome shotgun (WGS) entry which is preliminary data.</text>
</comment>
<gene>
    <name evidence="2" type="ORF">DDK22_19955</name>
</gene>
<dbReference type="RefSeq" id="WP_114133447.1">
    <property type="nucleotide sequence ID" value="NZ_CP068434.1"/>
</dbReference>
<feature type="domain" description="Glycosyl transferase family 1" evidence="1">
    <location>
        <begin position="202"/>
        <end position="359"/>
    </location>
</feature>
<dbReference type="PANTHER" id="PTHR46656">
    <property type="entry name" value="PUTATIVE-RELATED"/>
    <property type="match status" value="1"/>
</dbReference>